<protein>
    <submittedName>
        <fullName evidence="1">Uncharacterized protein</fullName>
    </submittedName>
</protein>
<reference evidence="1" key="1">
    <citation type="submission" date="2019-11" db="EMBL/GenBank/DDBJ databases">
        <title>Bipolaris sorokiniana Genome sequencing.</title>
        <authorList>
            <person name="Wang H."/>
        </authorList>
    </citation>
    <scope>NUCLEOTIDE SEQUENCE</scope>
</reference>
<accession>A0A8H6DQ98</accession>
<comment type="caution">
    <text evidence="1">The sequence shown here is derived from an EMBL/GenBank/DDBJ whole genome shotgun (WGS) entry which is preliminary data.</text>
</comment>
<evidence type="ECO:0000313" key="2">
    <source>
        <dbReference type="Proteomes" id="UP000624244"/>
    </source>
</evidence>
<dbReference type="AlphaFoldDB" id="A0A8H6DQ98"/>
<evidence type="ECO:0000313" key="1">
    <source>
        <dbReference type="EMBL" id="KAF5844441.1"/>
    </source>
</evidence>
<name>A0A8H6DQ98_COCSA</name>
<proteinExistence type="predicted"/>
<dbReference type="Proteomes" id="UP000624244">
    <property type="component" value="Unassembled WGS sequence"/>
</dbReference>
<gene>
    <name evidence="1" type="ORF">GGP41_001440</name>
</gene>
<organism evidence="1 2">
    <name type="scientific">Cochliobolus sativus</name>
    <name type="common">Common root rot and spot blotch fungus</name>
    <name type="synonym">Bipolaris sorokiniana</name>
    <dbReference type="NCBI Taxonomy" id="45130"/>
    <lineage>
        <taxon>Eukaryota</taxon>
        <taxon>Fungi</taxon>
        <taxon>Dikarya</taxon>
        <taxon>Ascomycota</taxon>
        <taxon>Pezizomycotina</taxon>
        <taxon>Dothideomycetes</taxon>
        <taxon>Pleosporomycetidae</taxon>
        <taxon>Pleosporales</taxon>
        <taxon>Pleosporineae</taxon>
        <taxon>Pleosporaceae</taxon>
        <taxon>Bipolaris</taxon>
    </lineage>
</organism>
<sequence length="74" mass="8298">MKIGVEDAIILRPGTIVGDSVDQKILGQAAVNAARIARKDKTPSKYWVLEQAEIIKYGRDEWKDRSIRQSGTEL</sequence>
<dbReference type="EMBL" id="WNKQ01000023">
    <property type="protein sequence ID" value="KAF5844441.1"/>
    <property type="molecule type" value="Genomic_DNA"/>
</dbReference>